<dbReference type="InterPro" id="IPR036805">
    <property type="entry name" value="Tscrpt_elong_fac_GreA/B_N_sf"/>
</dbReference>
<keyword evidence="7" id="KW-0648">Protein biosynthesis</keyword>
<dbReference type="InterPro" id="IPR022691">
    <property type="entry name" value="Tscrpt_elong_fac_GreA/B_N"/>
</dbReference>
<dbReference type="GO" id="GO:0006354">
    <property type="term" value="P:DNA-templated transcription elongation"/>
    <property type="evidence" value="ECO:0007669"/>
    <property type="project" value="TreeGrafter"/>
</dbReference>
<dbReference type="Gene3D" id="1.10.287.180">
    <property type="entry name" value="Transcription elongation factor, GreA/GreB, N-terminal domain"/>
    <property type="match status" value="1"/>
</dbReference>
<accession>A0A921NB24</accession>
<dbReference type="GO" id="GO:0003677">
    <property type="term" value="F:DNA binding"/>
    <property type="evidence" value="ECO:0007669"/>
    <property type="project" value="InterPro"/>
</dbReference>
<dbReference type="Gene3D" id="3.10.50.30">
    <property type="entry name" value="Transcription elongation factor, GreA/GreB, C-terminal domain"/>
    <property type="match status" value="1"/>
</dbReference>
<keyword evidence="7" id="KW-0251">Elongation factor</keyword>
<feature type="domain" description="Transcription elongation factor GreA/GreB N-terminal" evidence="6">
    <location>
        <begin position="3"/>
        <end position="70"/>
    </location>
</feature>
<name>A0A921NB24_9BACL</name>
<evidence type="ECO:0000259" key="6">
    <source>
        <dbReference type="Pfam" id="PF03449"/>
    </source>
</evidence>
<dbReference type="PROSITE" id="PS00830">
    <property type="entry name" value="GREAB_2"/>
    <property type="match status" value="1"/>
</dbReference>
<dbReference type="EMBL" id="DYTV01000068">
    <property type="protein sequence ID" value="HJH11156.1"/>
    <property type="molecule type" value="Genomic_DNA"/>
</dbReference>
<dbReference type="InterPro" id="IPR018151">
    <property type="entry name" value="TF_GreA/GreB_CS"/>
</dbReference>
<organism evidence="7 8">
    <name type="scientific">Metalysinibacillus jejuensis</name>
    <dbReference type="NCBI Taxonomy" id="914327"/>
    <lineage>
        <taxon>Bacteria</taxon>
        <taxon>Bacillati</taxon>
        <taxon>Bacillota</taxon>
        <taxon>Bacilli</taxon>
        <taxon>Bacillales</taxon>
        <taxon>Caryophanaceae</taxon>
        <taxon>Metalysinibacillus</taxon>
    </lineage>
</organism>
<comment type="caution">
    <text evidence="7">The sequence shown here is derived from an EMBL/GenBank/DDBJ whole genome shotgun (WGS) entry which is preliminary data.</text>
</comment>
<keyword evidence="2" id="KW-0805">Transcription regulation</keyword>
<dbReference type="Pfam" id="PF01272">
    <property type="entry name" value="GreA_GreB"/>
    <property type="match status" value="1"/>
</dbReference>
<keyword evidence="4" id="KW-0175">Coiled coil</keyword>
<evidence type="ECO:0000256" key="2">
    <source>
        <dbReference type="ARBA" id="ARBA00023015"/>
    </source>
</evidence>
<dbReference type="InterPro" id="IPR001437">
    <property type="entry name" value="Tscrpt_elong_fac_GreA/B_C"/>
</dbReference>
<evidence type="ECO:0000256" key="3">
    <source>
        <dbReference type="ARBA" id="ARBA00023163"/>
    </source>
</evidence>
<dbReference type="SUPFAM" id="SSF46557">
    <property type="entry name" value="GreA transcript cleavage protein, N-terminal domain"/>
    <property type="match status" value="1"/>
</dbReference>
<feature type="coiled-coil region" evidence="4">
    <location>
        <begin position="1"/>
        <end position="28"/>
    </location>
</feature>
<dbReference type="SUPFAM" id="SSF54534">
    <property type="entry name" value="FKBP-like"/>
    <property type="match status" value="1"/>
</dbReference>
<dbReference type="GO" id="GO:0032784">
    <property type="term" value="P:regulation of DNA-templated transcription elongation"/>
    <property type="evidence" value="ECO:0007669"/>
    <property type="project" value="InterPro"/>
</dbReference>
<reference evidence="7" key="2">
    <citation type="submission" date="2021-09" db="EMBL/GenBank/DDBJ databases">
        <authorList>
            <person name="Gilroy R."/>
        </authorList>
    </citation>
    <scope>NUCLEOTIDE SEQUENCE</scope>
    <source>
        <strain evidence="7">CHK160-4876</strain>
    </source>
</reference>
<evidence type="ECO:0000313" key="8">
    <source>
        <dbReference type="Proteomes" id="UP000700212"/>
    </source>
</evidence>
<keyword evidence="3" id="KW-0804">Transcription</keyword>
<dbReference type="Proteomes" id="UP000700212">
    <property type="component" value="Unassembled WGS sequence"/>
</dbReference>
<comment type="similarity">
    <text evidence="1">Belongs to the GreA/GreB family.</text>
</comment>
<dbReference type="AlphaFoldDB" id="A0A921NB24"/>
<proteinExistence type="inferred from homology"/>
<sequence>MELTKEGIENLQKKLQHIQHQVKEAEQRVLQGRTFCDFSDDPTYQQAFDDYMKLRDEEQELAYLLRSAKVVDTPSDIVALGTTVTFQEEGMDAETYQIVTSIEADVLAGKISVDSPMAQALIGKKVGDEVEMNDFIIVIKAIQS</sequence>
<dbReference type="InterPro" id="IPR036953">
    <property type="entry name" value="GreA/GreB_C_sf"/>
</dbReference>
<dbReference type="GO" id="GO:0003746">
    <property type="term" value="F:translation elongation factor activity"/>
    <property type="evidence" value="ECO:0007669"/>
    <property type="project" value="UniProtKB-KW"/>
</dbReference>
<dbReference type="GO" id="GO:0070063">
    <property type="term" value="F:RNA polymerase binding"/>
    <property type="evidence" value="ECO:0007669"/>
    <property type="project" value="InterPro"/>
</dbReference>
<protein>
    <submittedName>
        <fullName evidence="7">GreA/GreB family elongation factor</fullName>
    </submittedName>
</protein>
<reference evidence="7" key="1">
    <citation type="journal article" date="2021" name="PeerJ">
        <title>Extensive microbial diversity within the chicken gut microbiome revealed by metagenomics and culture.</title>
        <authorList>
            <person name="Gilroy R."/>
            <person name="Ravi A."/>
            <person name="Getino M."/>
            <person name="Pursley I."/>
            <person name="Horton D.L."/>
            <person name="Alikhan N.F."/>
            <person name="Baker D."/>
            <person name="Gharbi K."/>
            <person name="Hall N."/>
            <person name="Watson M."/>
            <person name="Adriaenssens E.M."/>
            <person name="Foster-Nyarko E."/>
            <person name="Jarju S."/>
            <person name="Secka A."/>
            <person name="Antonio M."/>
            <person name="Oren A."/>
            <person name="Chaudhuri R.R."/>
            <person name="La Ragione R."/>
            <person name="Hildebrand F."/>
            <person name="Pallen M.J."/>
        </authorList>
    </citation>
    <scope>NUCLEOTIDE SEQUENCE</scope>
    <source>
        <strain evidence="7">CHK160-4876</strain>
    </source>
</reference>
<dbReference type="PIRSF" id="PIRSF006092">
    <property type="entry name" value="GreA_GreB"/>
    <property type="match status" value="1"/>
</dbReference>
<dbReference type="InterPro" id="IPR023459">
    <property type="entry name" value="Tscrpt_elong_fac_GreA/B_fam"/>
</dbReference>
<evidence type="ECO:0000313" key="7">
    <source>
        <dbReference type="EMBL" id="HJH11156.1"/>
    </source>
</evidence>
<dbReference type="PANTHER" id="PTHR30437:SF4">
    <property type="entry name" value="TRANSCRIPTION ELONGATION FACTOR GREA"/>
    <property type="match status" value="1"/>
</dbReference>
<dbReference type="PANTHER" id="PTHR30437">
    <property type="entry name" value="TRANSCRIPTION ELONGATION FACTOR GREA"/>
    <property type="match status" value="1"/>
</dbReference>
<evidence type="ECO:0000256" key="4">
    <source>
        <dbReference type="SAM" id="Coils"/>
    </source>
</evidence>
<evidence type="ECO:0000256" key="1">
    <source>
        <dbReference type="ARBA" id="ARBA00008213"/>
    </source>
</evidence>
<gene>
    <name evidence="7" type="ORF">K8V30_05550</name>
</gene>
<feature type="domain" description="Transcription elongation factor GreA/GreB C-terminal" evidence="5">
    <location>
        <begin position="74"/>
        <end position="132"/>
    </location>
</feature>
<evidence type="ECO:0000259" key="5">
    <source>
        <dbReference type="Pfam" id="PF01272"/>
    </source>
</evidence>
<dbReference type="Pfam" id="PF03449">
    <property type="entry name" value="GreA_GreB_N"/>
    <property type="match status" value="1"/>
</dbReference>